<protein>
    <submittedName>
        <fullName evidence="1">Uncharacterized protein</fullName>
    </submittedName>
</protein>
<evidence type="ECO:0000313" key="2">
    <source>
        <dbReference type="Proteomes" id="UP001213000"/>
    </source>
</evidence>
<sequence>MPFLILDLPLELIRKIASLVRNRQALSNASKAGSRLLRQVFQEYLFSAILLESSQLSPCKLYGLVYCSDNEIRSRFTGYISSVKVRHEFPHHWAVESATMVIPAEVSTTLAFLPRLTSLNLVFATFKWNQLDLNQLRDILALLRLPTLSQLTDRSLPYKRFPLCLLPFCPNIQQLKMKDYLANTEAYPVEEGYPALSAQAIQLLIPSTPVFLRHLHLSGLALISYFADFSNPQHHTVRCSEVDLHYLDGHTLNTTSSRAPSDILGRFFRNVGNSIKKMRLHVTRFQPDNGTKIPMEDLLHLTQLRSLEITLTIDMVTSKSDVKSFLDDWLLSFLKALARLQALTHLRITYEIHVMRYTTPPDLGTLGEAWGMIDKVLASYSSLREFSCIVIMIQAQRSRKHGGACWEGKKVVQQGTPPIDASAQFPRLCRSNVQFKVEIFDLPFKSAMEYD</sequence>
<gene>
    <name evidence="1" type="ORF">NP233_g8813</name>
</gene>
<keyword evidence="2" id="KW-1185">Reference proteome</keyword>
<dbReference type="Proteomes" id="UP001213000">
    <property type="component" value="Unassembled WGS sequence"/>
</dbReference>
<name>A0AAD5YTD1_9AGAR</name>
<comment type="caution">
    <text evidence="1">The sequence shown here is derived from an EMBL/GenBank/DDBJ whole genome shotgun (WGS) entry which is preliminary data.</text>
</comment>
<proteinExistence type="predicted"/>
<dbReference type="AlphaFoldDB" id="A0AAD5YTD1"/>
<dbReference type="EMBL" id="JANIEX010000738">
    <property type="protein sequence ID" value="KAJ3563632.1"/>
    <property type="molecule type" value="Genomic_DNA"/>
</dbReference>
<accession>A0AAD5YTD1</accession>
<organism evidence="1 2">
    <name type="scientific">Leucocoprinus birnbaumii</name>
    <dbReference type="NCBI Taxonomy" id="56174"/>
    <lineage>
        <taxon>Eukaryota</taxon>
        <taxon>Fungi</taxon>
        <taxon>Dikarya</taxon>
        <taxon>Basidiomycota</taxon>
        <taxon>Agaricomycotina</taxon>
        <taxon>Agaricomycetes</taxon>
        <taxon>Agaricomycetidae</taxon>
        <taxon>Agaricales</taxon>
        <taxon>Agaricineae</taxon>
        <taxon>Agaricaceae</taxon>
        <taxon>Leucocoprinus</taxon>
    </lineage>
</organism>
<evidence type="ECO:0000313" key="1">
    <source>
        <dbReference type="EMBL" id="KAJ3563632.1"/>
    </source>
</evidence>
<reference evidence="1" key="1">
    <citation type="submission" date="2022-07" db="EMBL/GenBank/DDBJ databases">
        <title>Genome Sequence of Leucocoprinus birnbaumii.</title>
        <authorList>
            <person name="Buettner E."/>
        </authorList>
    </citation>
    <scope>NUCLEOTIDE SEQUENCE</scope>
    <source>
        <strain evidence="1">VT141</strain>
    </source>
</reference>